<proteinExistence type="predicted"/>
<evidence type="ECO:0008006" key="3">
    <source>
        <dbReference type="Google" id="ProtNLM"/>
    </source>
</evidence>
<sequence>MVSLPQELLDIIVDELGQDLESLRALHSTSPSFRDRVQSHLFRSIHLPQRDSCHSFLELCTASPNIPDFVQALEITVFVNRDAAYQALSLPNLRSLRINGGPSINPRHPSRVGIHKIPSSLLAYSLITSLTLDSLNIKSAQHMRNLLCSFATLRTLEMNQIRVCATGSVDEDGEPGYDDGPVIEDLSISFTSYNLCDMKILLEIKGKPFLLRGLRRFSCAWTQNWHGIRGIKSLLHATKRTLQELHLCHSDLNHWAMYQTPHILDFSHIPCVIFEAPRRENDRIIGLNWFMGCLEFQEDGPARISQLRLSLCVHNFEILSDQYRTLWRDLDGTLTAHRFASLEKFNISVVIDGSMAATGEQNEDRLDFPQMEQTLSSFLPTLHEQKKVLVQVVGS</sequence>
<evidence type="ECO:0000313" key="1">
    <source>
        <dbReference type="EMBL" id="KAK0499710.1"/>
    </source>
</evidence>
<dbReference type="AlphaFoldDB" id="A0AA39UZQ8"/>
<evidence type="ECO:0000313" key="2">
    <source>
        <dbReference type="Proteomes" id="UP001175228"/>
    </source>
</evidence>
<name>A0AA39UZQ8_9AGAR</name>
<dbReference type="Proteomes" id="UP001175228">
    <property type="component" value="Unassembled WGS sequence"/>
</dbReference>
<reference evidence="1" key="1">
    <citation type="submission" date="2023-06" db="EMBL/GenBank/DDBJ databases">
        <authorList>
            <consortium name="Lawrence Berkeley National Laboratory"/>
            <person name="Ahrendt S."/>
            <person name="Sahu N."/>
            <person name="Indic B."/>
            <person name="Wong-Bajracharya J."/>
            <person name="Merenyi Z."/>
            <person name="Ke H.-M."/>
            <person name="Monk M."/>
            <person name="Kocsube S."/>
            <person name="Drula E."/>
            <person name="Lipzen A."/>
            <person name="Balint B."/>
            <person name="Henrissat B."/>
            <person name="Andreopoulos B."/>
            <person name="Martin F.M."/>
            <person name="Harder C.B."/>
            <person name="Rigling D."/>
            <person name="Ford K.L."/>
            <person name="Foster G.D."/>
            <person name="Pangilinan J."/>
            <person name="Papanicolaou A."/>
            <person name="Barry K."/>
            <person name="LaButti K."/>
            <person name="Viragh M."/>
            <person name="Koriabine M."/>
            <person name="Yan M."/>
            <person name="Riley R."/>
            <person name="Champramary S."/>
            <person name="Plett K.L."/>
            <person name="Tsai I.J."/>
            <person name="Slot J."/>
            <person name="Sipos G."/>
            <person name="Plett J."/>
            <person name="Nagy L.G."/>
            <person name="Grigoriev I.V."/>
        </authorList>
    </citation>
    <scope>NUCLEOTIDE SEQUENCE</scope>
    <source>
        <strain evidence="1">HWK02</strain>
    </source>
</reference>
<accession>A0AA39UZQ8</accession>
<keyword evidence="2" id="KW-1185">Reference proteome</keyword>
<dbReference type="EMBL" id="JAUEPU010000009">
    <property type="protein sequence ID" value="KAK0499710.1"/>
    <property type="molecule type" value="Genomic_DNA"/>
</dbReference>
<comment type="caution">
    <text evidence="1">The sequence shown here is derived from an EMBL/GenBank/DDBJ whole genome shotgun (WGS) entry which is preliminary data.</text>
</comment>
<organism evidence="1 2">
    <name type="scientific">Armillaria luteobubalina</name>
    <dbReference type="NCBI Taxonomy" id="153913"/>
    <lineage>
        <taxon>Eukaryota</taxon>
        <taxon>Fungi</taxon>
        <taxon>Dikarya</taxon>
        <taxon>Basidiomycota</taxon>
        <taxon>Agaricomycotina</taxon>
        <taxon>Agaricomycetes</taxon>
        <taxon>Agaricomycetidae</taxon>
        <taxon>Agaricales</taxon>
        <taxon>Marasmiineae</taxon>
        <taxon>Physalacriaceae</taxon>
        <taxon>Armillaria</taxon>
    </lineage>
</organism>
<gene>
    <name evidence="1" type="ORF">EDD18DRAFT_860117</name>
</gene>
<protein>
    <recommendedName>
        <fullName evidence="3">F-box domain-containing protein</fullName>
    </recommendedName>
</protein>